<dbReference type="Pfam" id="PF12833">
    <property type="entry name" value="HTH_18"/>
    <property type="match status" value="1"/>
</dbReference>
<comment type="caution">
    <text evidence="5">The sequence shown here is derived from an EMBL/GenBank/DDBJ whole genome shotgun (WGS) entry which is preliminary data.</text>
</comment>
<dbReference type="PROSITE" id="PS01124">
    <property type="entry name" value="HTH_ARAC_FAMILY_2"/>
    <property type="match status" value="1"/>
</dbReference>
<feature type="domain" description="HTH araC/xylS-type" evidence="4">
    <location>
        <begin position="202"/>
        <end position="300"/>
    </location>
</feature>
<dbReference type="PANTHER" id="PTHR46796">
    <property type="entry name" value="HTH-TYPE TRANSCRIPTIONAL ACTIVATOR RHAS-RELATED"/>
    <property type="match status" value="1"/>
</dbReference>
<dbReference type="InterPro" id="IPR050204">
    <property type="entry name" value="AraC_XylS_family_regulators"/>
</dbReference>
<evidence type="ECO:0000256" key="3">
    <source>
        <dbReference type="ARBA" id="ARBA00023163"/>
    </source>
</evidence>
<dbReference type="GO" id="GO:0003700">
    <property type="term" value="F:DNA-binding transcription factor activity"/>
    <property type="evidence" value="ECO:0007669"/>
    <property type="project" value="InterPro"/>
</dbReference>
<dbReference type="EMBL" id="SMCS01000007">
    <property type="protein sequence ID" value="TCV92407.1"/>
    <property type="molecule type" value="Genomic_DNA"/>
</dbReference>
<dbReference type="InterPro" id="IPR009057">
    <property type="entry name" value="Homeodomain-like_sf"/>
</dbReference>
<dbReference type="Gene3D" id="1.10.10.60">
    <property type="entry name" value="Homeodomain-like"/>
    <property type="match status" value="2"/>
</dbReference>
<organism evidence="5 6">
    <name type="scientific">Luteibacter rhizovicinus</name>
    <dbReference type="NCBI Taxonomy" id="242606"/>
    <lineage>
        <taxon>Bacteria</taxon>
        <taxon>Pseudomonadati</taxon>
        <taxon>Pseudomonadota</taxon>
        <taxon>Gammaproteobacteria</taxon>
        <taxon>Lysobacterales</taxon>
        <taxon>Rhodanobacteraceae</taxon>
        <taxon>Luteibacter</taxon>
    </lineage>
</organism>
<protein>
    <submittedName>
        <fullName evidence="5">AraC-like DNA-binding protein</fullName>
    </submittedName>
</protein>
<dbReference type="PANTHER" id="PTHR46796:SF6">
    <property type="entry name" value="ARAC SUBFAMILY"/>
    <property type="match status" value="1"/>
</dbReference>
<dbReference type="GO" id="GO:0043565">
    <property type="term" value="F:sequence-specific DNA binding"/>
    <property type="evidence" value="ECO:0007669"/>
    <property type="project" value="InterPro"/>
</dbReference>
<dbReference type="Proteomes" id="UP000295645">
    <property type="component" value="Unassembled WGS sequence"/>
</dbReference>
<keyword evidence="2 5" id="KW-0238">DNA-binding</keyword>
<proteinExistence type="predicted"/>
<dbReference type="Gene3D" id="2.60.120.10">
    <property type="entry name" value="Jelly Rolls"/>
    <property type="match status" value="1"/>
</dbReference>
<evidence type="ECO:0000259" key="4">
    <source>
        <dbReference type="PROSITE" id="PS01124"/>
    </source>
</evidence>
<sequence length="308" mass="35145">MNRRATQILPPPLADTTALGPEQDLLGLSDGPSIHYLEHGSRSRLIRWHYHPAYELHLIVATHGTAYVGDHEGPFCPYTLVLTGPNVPHNWITDPSCEPIALRDRVILFPESFVHRCIEFYPSAPHIASLLLNEARYGLVFSSELGRRLEPLFKRVADHPGLRRIASFFELVEALAEDTTRRPLSSRPFQASSDPGQSLRLHRAVNYIDNNYASDISLQTIARLLDMSGSAFSRFFHQHTGYRFIDYVNQTRVQRACARLAESEAHITDICYEVGFSNLSNFNRRFLAMTGSTPREYRLRHRNMSRET</sequence>
<keyword evidence="6" id="KW-1185">Reference proteome</keyword>
<dbReference type="InterPro" id="IPR018062">
    <property type="entry name" value="HTH_AraC-typ_CS"/>
</dbReference>
<dbReference type="PROSITE" id="PS00041">
    <property type="entry name" value="HTH_ARAC_FAMILY_1"/>
    <property type="match status" value="1"/>
</dbReference>
<accession>A0A4R3YJ08</accession>
<evidence type="ECO:0000313" key="5">
    <source>
        <dbReference type="EMBL" id="TCV92407.1"/>
    </source>
</evidence>
<dbReference type="SUPFAM" id="SSF46689">
    <property type="entry name" value="Homeodomain-like"/>
    <property type="match status" value="2"/>
</dbReference>
<dbReference type="InterPro" id="IPR018060">
    <property type="entry name" value="HTH_AraC"/>
</dbReference>
<reference evidence="5 6" key="1">
    <citation type="submission" date="2019-03" db="EMBL/GenBank/DDBJ databases">
        <title>Above-ground endophytic microbial communities from plants in different locations in the United States.</title>
        <authorList>
            <person name="Frank C."/>
        </authorList>
    </citation>
    <scope>NUCLEOTIDE SEQUENCE [LARGE SCALE GENOMIC DNA]</scope>
    <source>
        <strain evidence="5 6">LP_13_YM</strain>
    </source>
</reference>
<keyword evidence="3" id="KW-0804">Transcription</keyword>
<dbReference type="RefSeq" id="WP_132145962.1">
    <property type="nucleotide sequence ID" value="NZ_SMCS01000007.1"/>
</dbReference>
<dbReference type="InterPro" id="IPR020449">
    <property type="entry name" value="Tscrpt_reg_AraC-type_HTH"/>
</dbReference>
<name>A0A4R3YJ08_9GAMM</name>
<dbReference type="SUPFAM" id="SSF51182">
    <property type="entry name" value="RmlC-like cupins"/>
    <property type="match status" value="1"/>
</dbReference>
<dbReference type="InterPro" id="IPR011051">
    <property type="entry name" value="RmlC_Cupin_sf"/>
</dbReference>
<gene>
    <name evidence="5" type="ORF">EC912_107115</name>
</gene>
<evidence type="ECO:0000256" key="1">
    <source>
        <dbReference type="ARBA" id="ARBA00023015"/>
    </source>
</evidence>
<dbReference type="OrthoDB" id="9816011at2"/>
<evidence type="ECO:0000313" key="6">
    <source>
        <dbReference type="Proteomes" id="UP000295645"/>
    </source>
</evidence>
<dbReference type="PRINTS" id="PR00032">
    <property type="entry name" value="HTHARAC"/>
</dbReference>
<keyword evidence="1" id="KW-0805">Transcription regulation</keyword>
<dbReference type="InterPro" id="IPR014710">
    <property type="entry name" value="RmlC-like_jellyroll"/>
</dbReference>
<dbReference type="SMART" id="SM00342">
    <property type="entry name" value="HTH_ARAC"/>
    <property type="match status" value="1"/>
</dbReference>
<evidence type="ECO:0000256" key="2">
    <source>
        <dbReference type="ARBA" id="ARBA00023125"/>
    </source>
</evidence>
<dbReference type="AlphaFoldDB" id="A0A4R3YJ08"/>